<comment type="caution">
    <text evidence="7">The sequence shown here is derived from an EMBL/GenBank/DDBJ whole genome shotgun (WGS) entry which is preliminary data.</text>
</comment>
<keyword evidence="1" id="KW-0479">Metal-binding</keyword>
<evidence type="ECO:0000256" key="1">
    <source>
        <dbReference type="ARBA" id="ARBA00022723"/>
    </source>
</evidence>
<accession>A0A4C1XAS9</accession>
<keyword evidence="3" id="KW-0862">Zinc</keyword>
<evidence type="ECO:0000313" key="7">
    <source>
        <dbReference type="EMBL" id="GBP59405.1"/>
    </source>
</evidence>
<reference evidence="7 8" key="1">
    <citation type="journal article" date="2019" name="Commun. Biol.">
        <title>The bagworm genome reveals a unique fibroin gene that provides high tensile strength.</title>
        <authorList>
            <person name="Kono N."/>
            <person name="Nakamura H."/>
            <person name="Ohtoshi R."/>
            <person name="Tomita M."/>
            <person name="Numata K."/>
            <person name="Arakawa K."/>
        </authorList>
    </citation>
    <scope>NUCLEOTIDE SEQUENCE [LARGE SCALE GENOMIC DNA]</scope>
</reference>
<dbReference type="OrthoDB" id="7683421at2759"/>
<proteinExistence type="predicted"/>
<dbReference type="AlphaFoldDB" id="A0A4C1XAS9"/>
<evidence type="ECO:0000259" key="6">
    <source>
        <dbReference type="PROSITE" id="PS50950"/>
    </source>
</evidence>
<evidence type="ECO:0000256" key="4">
    <source>
        <dbReference type="ARBA" id="ARBA00023125"/>
    </source>
</evidence>
<evidence type="ECO:0000256" key="3">
    <source>
        <dbReference type="ARBA" id="ARBA00022833"/>
    </source>
</evidence>
<dbReference type="PROSITE" id="PS50950">
    <property type="entry name" value="ZF_THAP"/>
    <property type="match status" value="1"/>
</dbReference>
<dbReference type="EMBL" id="BGZK01000760">
    <property type="protein sequence ID" value="GBP59405.1"/>
    <property type="molecule type" value="Genomic_DNA"/>
</dbReference>
<dbReference type="STRING" id="151549.A0A4C1XAS9"/>
<dbReference type="GO" id="GO:0003677">
    <property type="term" value="F:DNA binding"/>
    <property type="evidence" value="ECO:0007669"/>
    <property type="project" value="UniProtKB-UniRule"/>
</dbReference>
<keyword evidence="2 5" id="KW-0863">Zinc-finger</keyword>
<evidence type="ECO:0000313" key="8">
    <source>
        <dbReference type="Proteomes" id="UP000299102"/>
    </source>
</evidence>
<evidence type="ECO:0000256" key="2">
    <source>
        <dbReference type="ARBA" id="ARBA00022771"/>
    </source>
</evidence>
<organism evidence="7 8">
    <name type="scientific">Eumeta variegata</name>
    <name type="common">Bagworm moth</name>
    <name type="synonym">Eumeta japonica</name>
    <dbReference type="NCBI Taxonomy" id="151549"/>
    <lineage>
        <taxon>Eukaryota</taxon>
        <taxon>Metazoa</taxon>
        <taxon>Ecdysozoa</taxon>
        <taxon>Arthropoda</taxon>
        <taxon>Hexapoda</taxon>
        <taxon>Insecta</taxon>
        <taxon>Pterygota</taxon>
        <taxon>Neoptera</taxon>
        <taxon>Endopterygota</taxon>
        <taxon>Lepidoptera</taxon>
        <taxon>Glossata</taxon>
        <taxon>Ditrysia</taxon>
        <taxon>Tineoidea</taxon>
        <taxon>Psychidae</taxon>
        <taxon>Oiketicinae</taxon>
        <taxon>Eumeta</taxon>
    </lineage>
</organism>
<dbReference type="SMART" id="SM00692">
    <property type="entry name" value="DM3"/>
    <property type="match status" value="1"/>
</dbReference>
<feature type="domain" description="THAP-type" evidence="6">
    <location>
        <begin position="116"/>
        <end position="204"/>
    </location>
</feature>
<dbReference type="Proteomes" id="UP000299102">
    <property type="component" value="Unassembled WGS sequence"/>
</dbReference>
<dbReference type="SMART" id="SM00980">
    <property type="entry name" value="THAP"/>
    <property type="match status" value="1"/>
</dbReference>
<sequence length="829" mass="94992">MLPTYRYKRKYFDKLCVVERVVARRVGLSLKGPGGNMNFWPPQKPSIRVVSLRVGVVDSARAGWGPAGKRHLNYMTSPTLVARLLTMIFSSAASHTTKMTAIYDERALPFDYNAIYPTFFLESEAQKLALFGYIDDASLHFFHYPVADKVRCYQWIRNAQRYDFFNLTVAQLKNRVVCQYHFKDSMFMNDMKLKLKINAIPTENGPNCTADLIFGKGCEISFLDNLPIESENSCFTVPYSRRTDLSLRYIDFLTNGVTTDLDIENLSAKEITTNEVKKKDEKISIDIVPSLFQENQNIASKIEENSIQALPKKETKQTSVTHFDENHITSNEIDSVSSKITTPGNIIKEEKTECPTFDTKYNTVSNDKQKVSSGLELPDQTVERNQSRENEGVNASLVMLPEQLIFPTDKNNSLLQLNDITDVIQQTSASSSYPQYFENNQPFDLPQDKIIYDNNKETELEITLFNEALQNEFKTINEQPDTKNSKRIIEIISEEKVSGPVPIVGGKILNVTPSFVLLPPKKTKSKILTRGSSVTTVPQLNVTKDTGNDSKVYVNNNIKKSFNDIPQNKEQEHIKVIQEPNNVIQSFENRKETQNSSKRNSKYIKVAPERVAVIEEKRKFNMKLRDIIEAGLNKLDESEHKNVADQTTETKNNLVGRVQVLPMDYEPKSKVDQCRLIGLEGRMKRMEDLLLYKIDQNNQKITEVQKMLMSNEKQRSTKSISTQTKWSDDAHKAYLFHEIAQYIDTELKSSLYEELFLSISHAKCNLTSDWYATVCLLEVIDELGKNNRKHHTILYYYNASSYTAKQINFEGEKHRTYEQFCIQSQSGNL</sequence>
<protein>
    <recommendedName>
        <fullName evidence="6">THAP-type domain-containing protein</fullName>
    </recommendedName>
</protein>
<evidence type="ECO:0000256" key="5">
    <source>
        <dbReference type="PROSITE-ProRule" id="PRU00309"/>
    </source>
</evidence>
<keyword evidence="8" id="KW-1185">Reference proteome</keyword>
<dbReference type="SUPFAM" id="SSF57716">
    <property type="entry name" value="Glucocorticoid receptor-like (DNA-binding domain)"/>
    <property type="match status" value="1"/>
</dbReference>
<dbReference type="InterPro" id="IPR006612">
    <property type="entry name" value="THAP_Znf"/>
</dbReference>
<dbReference type="GO" id="GO:0008270">
    <property type="term" value="F:zinc ion binding"/>
    <property type="evidence" value="ECO:0007669"/>
    <property type="project" value="UniProtKB-KW"/>
</dbReference>
<name>A0A4C1XAS9_EUMVA</name>
<gene>
    <name evidence="7" type="ORF">EVAR_47964_1</name>
</gene>
<dbReference type="Pfam" id="PF05485">
    <property type="entry name" value="THAP"/>
    <property type="match status" value="1"/>
</dbReference>
<keyword evidence="4 5" id="KW-0238">DNA-binding</keyword>